<proteinExistence type="predicted"/>
<accession>A0A1N7IQB8</accession>
<protein>
    <submittedName>
        <fullName evidence="2">Cell division protein FtsB</fullName>
    </submittedName>
</protein>
<keyword evidence="1" id="KW-0175">Coiled coil</keyword>
<dbReference type="Pfam" id="PF04977">
    <property type="entry name" value="DivIC"/>
    <property type="match status" value="1"/>
</dbReference>
<sequence length="95" mass="10636">MGPLLGVAVVIYFGVHAVQGDRGLMAWVQVRQEIAKAEIAAQEVAAQRVDLERRVALLHENNLDLDMLEERVRLMLNLGRADEKLIPLAQAPRQQ</sequence>
<evidence type="ECO:0000256" key="1">
    <source>
        <dbReference type="SAM" id="Coils"/>
    </source>
</evidence>
<evidence type="ECO:0000313" key="2">
    <source>
        <dbReference type="EMBL" id="SIS39275.1"/>
    </source>
</evidence>
<reference evidence="2 3" key="1">
    <citation type="submission" date="2017-01" db="EMBL/GenBank/DDBJ databases">
        <authorList>
            <person name="Mah S.A."/>
            <person name="Swanson W.J."/>
            <person name="Moy G.W."/>
            <person name="Vacquier V.D."/>
        </authorList>
    </citation>
    <scope>NUCLEOTIDE SEQUENCE [LARGE SCALE GENOMIC DNA]</scope>
    <source>
        <strain evidence="2 3">DSM 11589</strain>
    </source>
</reference>
<dbReference type="AlphaFoldDB" id="A0A1N7IQB8"/>
<feature type="coiled-coil region" evidence="1">
    <location>
        <begin position="34"/>
        <end position="61"/>
    </location>
</feature>
<dbReference type="STRING" id="80876.SAMN05421779_101476"/>
<dbReference type="GO" id="GO:0051301">
    <property type="term" value="P:cell division"/>
    <property type="evidence" value="ECO:0007669"/>
    <property type="project" value="UniProtKB-KW"/>
</dbReference>
<gene>
    <name evidence="2" type="ORF">SAMN05421779_101476</name>
</gene>
<keyword evidence="2" id="KW-0131">Cell cycle</keyword>
<keyword evidence="3" id="KW-1185">Reference proteome</keyword>
<dbReference type="Proteomes" id="UP000185678">
    <property type="component" value="Unassembled WGS sequence"/>
</dbReference>
<keyword evidence="2" id="KW-0132">Cell division</keyword>
<organism evidence="2 3">
    <name type="scientific">Insolitispirillum peregrinum</name>
    <dbReference type="NCBI Taxonomy" id="80876"/>
    <lineage>
        <taxon>Bacteria</taxon>
        <taxon>Pseudomonadati</taxon>
        <taxon>Pseudomonadota</taxon>
        <taxon>Alphaproteobacteria</taxon>
        <taxon>Rhodospirillales</taxon>
        <taxon>Novispirillaceae</taxon>
        <taxon>Insolitispirillum</taxon>
    </lineage>
</organism>
<evidence type="ECO:0000313" key="3">
    <source>
        <dbReference type="Proteomes" id="UP000185678"/>
    </source>
</evidence>
<dbReference type="InterPro" id="IPR007060">
    <property type="entry name" value="FtsL/DivIC"/>
</dbReference>
<dbReference type="RefSeq" id="WP_245821219.1">
    <property type="nucleotide sequence ID" value="NZ_FTOA01000001.1"/>
</dbReference>
<dbReference type="EMBL" id="FTOA01000001">
    <property type="protein sequence ID" value="SIS39275.1"/>
    <property type="molecule type" value="Genomic_DNA"/>
</dbReference>
<name>A0A1N7IQB8_9PROT</name>